<dbReference type="InterPro" id="IPR056789">
    <property type="entry name" value="LRR_R13L1-DRL21"/>
</dbReference>
<dbReference type="GO" id="GO:0008270">
    <property type="term" value="F:zinc ion binding"/>
    <property type="evidence" value="ECO:0007669"/>
    <property type="project" value="UniProtKB-KW"/>
</dbReference>
<dbReference type="Pfam" id="PF23559">
    <property type="entry name" value="WHD_DRP"/>
    <property type="match status" value="1"/>
</dbReference>
<reference evidence="8 9" key="1">
    <citation type="submission" date="2024-01" db="EMBL/GenBank/DDBJ databases">
        <title>A telomere-to-telomere, gap-free genome of sweet tea (Lithocarpus litseifolius).</title>
        <authorList>
            <person name="Zhou J."/>
        </authorList>
    </citation>
    <scope>NUCLEOTIDE SEQUENCE [LARGE SCALE GENOMIC DNA]</scope>
    <source>
        <strain evidence="8">Zhou-2022a</strain>
        <tissue evidence="8">Leaf</tissue>
    </source>
</reference>
<gene>
    <name evidence="8" type="ORF">SO802_022369</name>
</gene>
<evidence type="ECO:0000313" key="8">
    <source>
        <dbReference type="EMBL" id="KAK9997683.1"/>
    </source>
</evidence>
<feature type="domain" description="BED-type" evidence="7">
    <location>
        <begin position="3"/>
        <end position="45"/>
    </location>
</feature>
<keyword evidence="4" id="KW-0862">Zinc</keyword>
<comment type="caution">
    <text evidence="8">The sequence shown here is derived from an EMBL/GenBank/DDBJ whole genome shotgun (WGS) entry which is preliminary data.</text>
</comment>
<keyword evidence="2" id="KW-0677">Repeat</keyword>
<dbReference type="PANTHER" id="PTHR47186:SF3">
    <property type="entry name" value="OS09G0267800 PROTEIN"/>
    <property type="match status" value="1"/>
</dbReference>
<sequence>MGRKRDQFWDYAEQRLDGFKCKFCHGDFPGGATRIKAHLAGVSGHDIVACVAVSQEVQKEALATQETNKKLKCSSSSSSAKERKITSASSFMDRIVTQVKEEYIVEIFLDDIVDRLVANVFSLTTEHSKNKELKNLLYMLCKIHVMLYDAQKDNYDSFLKYQMMNQVPSFSLCNFGKVKTVKHALDNIVNEVDGLGLKIVNSNPKISLDNIDSSLDDSEVIGREYRVLKSWDLLDDDDDDDVFLKLKSRFDNLTISSLKRCFAYCAIFPKNYEIRRDELIQHWMAEGFLEPSKESMVMEDIDNFSHVRSLFVGFDGQTTPGISFEGDCFTKLCTLILESADFGDRLLVEFKSLRVLKLYGYKEIELPESIDVLIHLRLLHITGINHLSNSITKLYNLQTLRIEGFLMELPKDLSNLINLRHICIDEIKKAPKNLGRLTCLQTLPIFVVGRDEGYQIKELGALKNLRGEIKISNLEKVEDEEEAKSAKLKEKEMFKLGLHWTSSIRAADSYDKDEKVLEGLQPHPNLKSLTIERYEGKKFPSWWVGLSLYQNLIEIYLNGCTECEEVPTLGHLPCLRVLEIIGMEKVRSIGSKFYSYNDGSYSNTTILFPALRILKLVEMIALEEWKDAGGQIALILKTNLGSWQEVCIWELLPQKTGNFLQELHTVLIIAELIHLLLHNASPHFGICKFFIFPKRKDALKEMAPGGPRVSITN</sequence>
<dbReference type="AlphaFoldDB" id="A0AAW2CJJ1"/>
<dbReference type="EMBL" id="JAZDWU010000007">
    <property type="protein sequence ID" value="KAK9997683.1"/>
    <property type="molecule type" value="Genomic_DNA"/>
</dbReference>
<dbReference type="Gene3D" id="3.80.10.10">
    <property type="entry name" value="Ribonuclease Inhibitor"/>
    <property type="match status" value="1"/>
</dbReference>
<evidence type="ECO:0000256" key="3">
    <source>
        <dbReference type="ARBA" id="ARBA00022771"/>
    </source>
</evidence>
<dbReference type="SUPFAM" id="SSF52058">
    <property type="entry name" value="L domain-like"/>
    <property type="match status" value="1"/>
</dbReference>
<evidence type="ECO:0000256" key="4">
    <source>
        <dbReference type="ARBA" id="ARBA00022833"/>
    </source>
</evidence>
<evidence type="ECO:0000313" key="9">
    <source>
        <dbReference type="Proteomes" id="UP001459277"/>
    </source>
</evidence>
<evidence type="ECO:0000256" key="5">
    <source>
        <dbReference type="PROSITE-ProRule" id="PRU00027"/>
    </source>
</evidence>
<protein>
    <recommendedName>
        <fullName evidence="7">BED-type domain-containing protein</fullName>
    </recommendedName>
</protein>
<evidence type="ECO:0000259" key="7">
    <source>
        <dbReference type="PROSITE" id="PS50808"/>
    </source>
</evidence>
<keyword evidence="3 5" id="KW-0863">Zinc-finger</keyword>
<accession>A0AAW2CJJ1</accession>
<feature type="coiled-coil region" evidence="6">
    <location>
        <begin position="462"/>
        <end position="491"/>
    </location>
</feature>
<proteinExistence type="predicted"/>
<dbReference type="PANTHER" id="PTHR47186">
    <property type="entry name" value="LEUCINE-RICH REPEAT-CONTAINING PROTEIN 57"/>
    <property type="match status" value="1"/>
</dbReference>
<evidence type="ECO:0000256" key="6">
    <source>
        <dbReference type="SAM" id="Coils"/>
    </source>
</evidence>
<keyword evidence="9" id="KW-1185">Reference proteome</keyword>
<dbReference type="InterPro" id="IPR058922">
    <property type="entry name" value="WHD_DRP"/>
</dbReference>
<dbReference type="Pfam" id="PF25019">
    <property type="entry name" value="LRR_R13L1-DRL21"/>
    <property type="match status" value="1"/>
</dbReference>
<dbReference type="InterPro" id="IPR032675">
    <property type="entry name" value="LRR_dom_sf"/>
</dbReference>
<evidence type="ECO:0000256" key="2">
    <source>
        <dbReference type="ARBA" id="ARBA00022737"/>
    </source>
</evidence>
<organism evidence="8 9">
    <name type="scientific">Lithocarpus litseifolius</name>
    <dbReference type="NCBI Taxonomy" id="425828"/>
    <lineage>
        <taxon>Eukaryota</taxon>
        <taxon>Viridiplantae</taxon>
        <taxon>Streptophyta</taxon>
        <taxon>Embryophyta</taxon>
        <taxon>Tracheophyta</taxon>
        <taxon>Spermatophyta</taxon>
        <taxon>Magnoliopsida</taxon>
        <taxon>eudicotyledons</taxon>
        <taxon>Gunneridae</taxon>
        <taxon>Pentapetalae</taxon>
        <taxon>rosids</taxon>
        <taxon>fabids</taxon>
        <taxon>Fagales</taxon>
        <taxon>Fagaceae</taxon>
        <taxon>Lithocarpus</taxon>
    </lineage>
</organism>
<keyword evidence="1" id="KW-0479">Metal-binding</keyword>
<dbReference type="InterPro" id="IPR003656">
    <property type="entry name" value="Znf_BED"/>
</dbReference>
<keyword evidence="6" id="KW-0175">Coiled coil</keyword>
<dbReference type="Proteomes" id="UP001459277">
    <property type="component" value="Unassembled WGS sequence"/>
</dbReference>
<dbReference type="PROSITE" id="PS50808">
    <property type="entry name" value="ZF_BED"/>
    <property type="match status" value="1"/>
</dbReference>
<evidence type="ECO:0000256" key="1">
    <source>
        <dbReference type="ARBA" id="ARBA00022723"/>
    </source>
</evidence>
<name>A0AAW2CJJ1_9ROSI</name>
<dbReference type="GO" id="GO:0003677">
    <property type="term" value="F:DNA binding"/>
    <property type="evidence" value="ECO:0007669"/>
    <property type="project" value="InterPro"/>
</dbReference>